<feature type="binding site" evidence="3">
    <location>
        <position position="192"/>
    </location>
    <ligand>
        <name>N-acetyl-D-glucosamine</name>
        <dbReference type="ChEBI" id="CHEBI:506227"/>
    </ligand>
</feature>
<sequence length="532" mass="57772">MVMAPLPPVESLSLRQAIAQMIVVRGAGYLFDYERPYPQWEADQTTLQRWIEAGIGGVILLGGSAAEVAQKTKQLQSWAEIPLLIAADIEEGVGQRFRGATEFPPPMAFGEIWRTDPHQAIALAETMGATTAQEALSLGINWVLAPVLDVNNNPHNPVINIRAFGETPDQVSALGTAFIRGAQQYAVLTTAKHFPGHGDTATDSHLALPTISHDDTRLNTVELPPFKAAIQGGVDAVMNAHLMIPAWDQQYPATLSPAILTGQLRHKLGFKGLIVTDALVMGGITQFAAPDTVVVQAIAAGADILLMPPDVDGAIIAIETAIKTGQLSESRIYESVERIWQAKQKILTATPSTFPQGISGDRPETRKTVAMVLERATKHQKSLVKISSFPDNFARNLIVVDSVLKSPFLRPNCPAIAIPQRHGYAAEIVELKTLPRLQLEAIPTLIQCFLRGNPFTEKLADPIDVLQKIAAQIPLQGVIFYGSPYFLEALQTTLPEIPWWFSYGQMAIAQAEICTSLWEEAPQAAPSAAEFI</sequence>
<keyword evidence="1" id="KW-0378">Hydrolase</keyword>
<feature type="binding site" evidence="3">
    <location>
        <position position="88"/>
    </location>
    <ligand>
        <name>N-acetyl-D-glucosamine</name>
        <dbReference type="ChEBI" id="CHEBI:506227"/>
    </ligand>
</feature>
<reference evidence="1" key="1">
    <citation type="submission" date="2008-02" db="EMBL/GenBank/DDBJ databases">
        <authorList>
            <person name="Li T."/>
            <person name="Zhao J."/>
            <person name="Zhao C."/>
            <person name="Liu Z."/>
            <person name="Zhao F."/>
            <person name="Marquardt J."/>
            <person name="Nomura C.T."/>
            <person name="Persson S."/>
            <person name="Detter J.Chris."/>
            <person name="Richardson P.M."/>
            <person name="Lanz C."/>
            <person name="Schuster S.C."/>
            <person name="Wang J."/>
            <person name="Li S."/>
            <person name="Huang X."/>
            <person name="Cai T."/>
            <person name="Yu Z."/>
            <person name="Luo J."/>
            <person name="Zhao J."/>
            <person name="Bryant D.A."/>
        </authorList>
    </citation>
    <scope>NUCLEOTIDE SEQUENCE</scope>
    <source>
        <strain evidence="1">PCC 7002</strain>
    </source>
</reference>
<feature type="binding site" evidence="3">
    <location>
        <position position="162"/>
    </location>
    <ligand>
        <name>N-acetyl-D-glucosamine</name>
        <dbReference type="ChEBI" id="CHEBI:506227"/>
    </ligand>
</feature>
<proteinExistence type="evidence at protein level"/>
<evidence type="ECO:0007829" key="3">
    <source>
        <dbReference type="PDB" id="3SQM"/>
    </source>
</evidence>
<gene>
    <name evidence="1" type="ordered locus">SYNPCC7002_A0075</name>
</gene>
<reference evidence="2" key="3">
    <citation type="submission" date="2011-07" db="PDB data bank">
        <title>Crystal Structure of Glycoside Hydrolase from Synechococcus.</title>
        <authorList>
            <person name="Kim Y."/>
            <person name="Chhor G."/>
            <person name="Bearden J."/>
            <person name="Joachimiak A."/>
        </authorList>
    </citation>
    <scope>X-RAY CRYSTALLOGRAPHY (2.25 ANGSTROMS) OF 1-532</scope>
</reference>
<feature type="binding site" evidence="3">
    <location>
        <position position="193"/>
    </location>
    <ligand>
        <name>N-acetyl-D-glucosamine</name>
        <dbReference type="ChEBI" id="CHEBI:506227"/>
    </ligand>
</feature>
<feature type="binding site" evidence="3">
    <location>
        <position position="277"/>
    </location>
    <ligand>
        <name>N-acetyl-D-glucosamine</name>
        <dbReference type="ChEBI" id="CHEBI:506227"/>
    </ligand>
</feature>
<dbReference type="PDB" id="3SQM">
    <property type="method" value="X-ray"/>
    <property type="resolution" value="2.70 A"/>
    <property type="chains" value="A/B/C/D=1-532"/>
</dbReference>
<feature type="binding site" evidence="3">
    <location>
        <position position="278"/>
    </location>
    <ligand>
        <name>N-acetyl-D-glucosamine</name>
        <dbReference type="ChEBI" id="CHEBI:506227"/>
    </ligand>
</feature>
<dbReference type="EMBL" id="CP000951">
    <property type="protein sequence ID" value="ACA98092.1"/>
    <property type="molecule type" value="Genomic_DNA"/>
</dbReference>
<accession>B1XLD2</accession>
<evidence type="ECO:0000313" key="1">
    <source>
        <dbReference type="EMBL" id="ACA98092.1"/>
    </source>
</evidence>
<accession>A0ACD6B8F2</accession>
<feature type="binding site" evidence="3">
    <location>
        <position position="205"/>
    </location>
    <ligand>
        <name>N-acetyl-D-glucosamine</name>
        <dbReference type="ChEBI" id="CHEBI:506227"/>
    </ligand>
</feature>
<reference evidence="3" key="2">
    <citation type="submission" date="2011-07" db="PDB data bank">
        <title>Crystal Structure of Glycoside Hydrolase from Synechococcus Complexed with N-acetyl-D-glucosamine.</title>
        <authorList>
            <person name="Kim Y."/>
            <person name="Chhor G."/>
            <person name="Bearden J."/>
            <person name="Joachimiak A."/>
        </authorList>
    </citation>
    <scope>X-RAY CRYSTALLOGRAPHY (2.70 ANGSTROMS) OF 1-532</scope>
</reference>
<dbReference type="PDB" id="3SQL">
    <property type="method" value="X-ray"/>
    <property type="resolution" value="2.25 A"/>
    <property type="chains" value="A/B=1-532"/>
</dbReference>
<name>A0ACD6B8F2_PICP2</name>
<keyword evidence="2 3" id="KW-0002">3D-structure</keyword>
<organism evidence="1">
    <name type="scientific">Picosynechococcus sp. (strain ATCC 27264 / PCC 7002 / PR-6)</name>
    <name type="common">Agmenellum quadruplicatum</name>
    <dbReference type="NCBI Taxonomy" id="32049"/>
    <lineage>
        <taxon>Bacteria</taxon>
        <taxon>Bacillati</taxon>
        <taxon>Cyanobacteriota</taxon>
        <taxon>Cyanophyceae</taxon>
        <taxon>Oscillatoriophycideae</taxon>
        <taxon>Chroococcales</taxon>
        <taxon>Geminocystaceae</taxon>
        <taxon>Picosynechococcus</taxon>
    </lineage>
</organism>
<protein>
    <submittedName>
        <fullName evidence="1">Glycosyl hydrolase family 3</fullName>
    </submittedName>
</protein>
<evidence type="ECO:0007829" key="2">
    <source>
        <dbReference type="PDB" id="3SQL"/>
    </source>
</evidence>